<dbReference type="GO" id="GO:0016020">
    <property type="term" value="C:membrane"/>
    <property type="evidence" value="ECO:0007669"/>
    <property type="project" value="UniProtKB-SubCell"/>
</dbReference>
<feature type="transmembrane region" description="Helical" evidence="6">
    <location>
        <begin position="347"/>
        <end position="370"/>
    </location>
</feature>
<evidence type="ECO:0000256" key="5">
    <source>
        <dbReference type="SAM" id="MobiDB-lite"/>
    </source>
</evidence>
<protein>
    <recommendedName>
        <fullName evidence="7">Ion transport domain-containing protein</fullName>
    </recommendedName>
</protein>
<evidence type="ECO:0000313" key="8">
    <source>
        <dbReference type="EMBL" id="GMH62067.1"/>
    </source>
</evidence>
<name>A0A9W6ZX66_9STRA</name>
<keyword evidence="4 6" id="KW-0472">Membrane</keyword>
<accession>A0A9W6ZX66</accession>
<organism evidence="8 9">
    <name type="scientific">Triparma strigata</name>
    <dbReference type="NCBI Taxonomy" id="1606541"/>
    <lineage>
        <taxon>Eukaryota</taxon>
        <taxon>Sar</taxon>
        <taxon>Stramenopiles</taxon>
        <taxon>Ochrophyta</taxon>
        <taxon>Bolidophyceae</taxon>
        <taxon>Parmales</taxon>
        <taxon>Triparmaceae</taxon>
        <taxon>Triparma</taxon>
    </lineage>
</organism>
<feature type="transmembrane region" description="Helical" evidence="6">
    <location>
        <begin position="530"/>
        <end position="554"/>
    </location>
</feature>
<dbReference type="EMBL" id="BRXY01000075">
    <property type="protein sequence ID" value="GMH62067.1"/>
    <property type="molecule type" value="Genomic_DNA"/>
</dbReference>
<dbReference type="Gene3D" id="1.20.120.350">
    <property type="entry name" value="Voltage-gated potassium channels. Chain C"/>
    <property type="match status" value="2"/>
</dbReference>
<evidence type="ECO:0000313" key="9">
    <source>
        <dbReference type="Proteomes" id="UP001165085"/>
    </source>
</evidence>
<reference evidence="9" key="1">
    <citation type="journal article" date="2023" name="Commun. Biol.">
        <title>Genome analysis of Parmales, the sister group of diatoms, reveals the evolutionary specialization of diatoms from phago-mixotrophs to photoautotrophs.</title>
        <authorList>
            <person name="Ban H."/>
            <person name="Sato S."/>
            <person name="Yoshikawa S."/>
            <person name="Yamada K."/>
            <person name="Nakamura Y."/>
            <person name="Ichinomiya M."/>
            <person name="Sato N."/>
            <person name="Blanc-Mathieu R."/>
            <person name="Endo H."/>
            <person name="Kuwata A."/>
            <person name="Ogata H."/>
        </authorList>
    </citation>
    <scope>NUCLEOTIDE SEQUENCE [LARGE SCALE GENOMIC DNA]</scope>
    <source>
        <strain evidence="9">NIES 3701</strain>
    </source>
</reference>
<dbReference type="Proteomes" id="UP001165085">
    <property type="component" value="Unassembled WGS sequence"/>
</dbReference>
<sequence>MASSSQKPAGQKKKNSWKSMISSGIPKMFSSPAPTRMDEPLINPSSDDHEAYFLGGGDQQQDDDESTMARETEEETLERMSHQLPQLPADLFHSALRLNGKSDDSTFDMIMTYQHRLKMAADYCDDALHDRNLQVTPTNKVQKIAQKVYANIFVEAIVIITIMFHMLLAVWEDPVDSSKDSQWVELSSAACQFVYVLDVILGAMALGRQRFFRKKWNVVRCVIICVMFFGTATDRPLRSALLISRVRVLRHTVNSMAKSVPKAVEVFVLFGVTIIFYSILGNILFKGEYYFESTTFDPVTNTTNHTEAIDPEFTGSFDNFSRAALAMFVLSTTENYPMIMFPSQVNYPITGTLFFVSYIMIMVYIILALFQAALYKTWSEELEAQQIKIRVRKYHSLLAAYHVLLDDGNKDMSLQIWVDLVKILRPDVSDAEVKLMFMVMDEEQTGSVNLKQFLGGAVEALQYDFDDIRKGMEINEAISKGKMFFGKKLRSKLKRIMRTQVWRNGIYFVVIAHTVTVILAPLPLQHPRDYPFQIVLLFLLVFSVIEMIFKLIAYPIVRYWKGFSRFDLLIISASILTEFIFPLFGVNECGDWARATQCVRVLRLISLSRRMRQLTTTVAGVKNVIVRFFLVFSLLVYSFAAIAVLIFNGNIDDDFDPNDDDGFDVLDPKAQLNTMDESLLALFQIAVTNNWQDIMFINVVDGQTVNMWGSLFFIVYFVVVVWFGTNIMGAVVIEAYVTAVDRRDLEEKERTKKKNAGAAAGGGLGSTPASVSAKSVKIGIRRRKTSAGDPNSRKDSAQLLVDGRASPSPSSPQQNVEREFKKRLERKNSLKIMGGGTGDTASTDLKNSEVLGMLQQEVDKTHDSVRRNSVQISERLLLGTGSKNNGNGSGKAGGK</sequence>
<evidence type="ECO:0000256" key="4">
    <source>
        <dbReference type="ARBA" id="ARBA00023136"/>
    </source>
</evidence>
<evidence type="ECO:0000256" key="6">
    <source>
        <dbReference type="SAM" id="Phobius"/>
    </source>
</evidence>
<dbReference type="SUPFAM" id="SSF81324">
    <property type="entry name" value="Voltage-gated potassium channels"/>
    <property type="match status" value="2"/>
</dbReference>
<dbReference type="Gene3D" id="1.10.287.70">
    <property type="match status" value="2"/>
</dbReference>
<feature type="compositionally biased region" description="Basic and acidic residues" evidence="5">
    <location>
        <begin position="857"/>
        <end position="866"/>
    </location>
</feature>
<evidence type="ECO:0000256" key="1">
    <source>
        <dbReference type="ARBA" id="ARBA00004141"/>
    </source>
</evidence>
<evidence type="ECO:0000259" key="7">
    <source>
        <dbReference type="Pfam" id="PF00520"/>
    </source>
</evidence>
<keyword evidence="3 6" id="KW-1133">Transmembrane helix</keyword>
<proteinExistence type="predicted"/>
<dbReference type="InterPro" id="IPR005821">
    <property type="entry name" value="Ion_trans_dom"/>
</dbReference>
<feature type="region of interest" description="Disordered" evidence="5">
    <location>
        <begin position="823"/>
        <end position="895"/>
    </location>
</feature>
<dbReference type="InterPro" id="IPR027359">
    <property type="entry name" value="Volt_channel_dom_sf"/>
</dbReference>
<feature type="domain" description="Ion transport" evidence="7">
    <location>
        <begin position="500"/>
        <end position="742"/>
    </location>
</feature>
<feature type="compositionally biased region" description="Low complexity" evidence="5">
    <location>
        <begin position="876"/>
        <end position="886"/>
    </location>
</feature>
<dbReference type="AlphaFoldDB" id="A0A9W6ZX66"/>
<dbReference type="Pfam" id="PF00520">
    <property type="entry name" value="Ion_trans"/>
    <property type="match status" value="2"/>
</dbReference>
<feature type="transmembrane region" description="Helical" evidence="6">
    <location>
        <begin position="628"/>
        <end position="647"/>
    </location>
</feature>
<feature type="transmembrane region" description="Helical" evidence="6">
    <location>
        <begin position="183"/>
        <end position="206"/>
    </location>
</feature>
<feature type="transmembrane region" description="Helical" evidence="6">
    <location>
        <begin position="266"/>
        <end position="285"/>
    </location>
</feature>
<feature type="transmembrane region" description="Helical" evidence="6">
    <location>
        <begin position="711"/>
        <end position="733"/>
    </location>
</feature>
<keyword evidence="2 6" id="KW-0812">Transmembrane</keyword>
<keyword evidence="9" id="KW-1185">Reference proteome</keyword>
<feature type="transmembrane region" description="Helical" evidence="6">
    <location>
        <begin position="148"/>
        <end position="171"/>
    </location>
</feature>
<dbReference type="PANTHER" id="PTHR46726">
    <property type="entry name" value="TWO PORE CHANNEL 3"/>
    <property type="match status" value="1"/>
</dbReference>
<dbReference type="OrthoDB" id="416585at2759"/>
<gene>
    <name evidence="8" type="ORF">TrST_g14170</name>
</gene>
<feature type="transmembrane region" description="Helical" evidence="6">
    <location>
        <begin position="505"/>
        <end position="524"/>
    </location>
</feature>
<dbReference type="PANTHER" id="PTHR46726:SF1">
    <property type="entry name" value="TWO-PORE CALCIUM CHANNEL 3"/>
    <property type="match status" value="1"/>
</dbReference>
<feature type="region of interest" description="Disordered" evidence="5">
    <location>
        <begin position="1"/>
        <end position="70"/>
    </location>
</feature>
<evidence type="ECO:0000256" key="2">
    <source>
        <dbReference type="ARBA" id="ARBA00022692"/>
    </source>
</evidence>
<feature type="domain" description="Ion transport" evidence="7">
    <location>
        <begin position="153"/>
        <end position="381"/>
    </location>
</feature>
<comment type="subcellular location">
    <subcellularLocation>
        <location evidence="1">Membrane</location>
        <topology evidence="1">Multi-pass membrane protein</topology>
    </subcellularLocation>
</comment>
<dbReference type="GO" id="GO:0005216">
    <property type="term" value="F:monoatomic ion channel activity"/>
    <property type="evidence" value="ECO:0007669"/>
    <property type="project" value="InterPro"/>
</dbReference>
<evidence type="ECO:0000256" key="3">
    <source>
        <dbReference type="ARBA" id="ARBA00022989"/>
    </source>
</evidence>
<feature type="region of interest" description="Disordered" evidence="5">
    <location>
        <begin position="746"/>
        <end position="795"/>
    </location>
</feature>
<comment type="caution">
    <text evidence="8">The sequence shown here is derived from an EMBL/GenBank/DDBJ whole genome shotgun (WGS) entry which is preliminary data.</text>
</comment>